<sequence>MRAIRKQEDYQSKFSRDTYNFYHGGSNEVNAYGGNNYGHGNFISRGHDGYGNCTCERHKLCSKEKESELEKRERVKENECFIEKQESEKEEQREKEIVVFDKSLEVNFYANGTNFFFASESLCVQNLEDSSKNERGKLAYKSIKTINFFPSSSYLNFEIILRKLSYFHLFL</sequence>
<dbReference type="Proteomes" id="UP001060085">
    <property type="component" value="Linkage Group LG02"/>
</dbReference>
<accession>A0ACC0BVK2</accession>
<evidence type="ECO:0000313" key="2">
    <source>
        <dbReference type="Proteomes" id="UP001060085"/>
    </source>
</evidence>
<evidence type="ECO:0000313" key="1">
    <source>
        <dbReference type="EMBL" id="KAI5676715.1"/>
    </source>
</evidence>
<comment type="caution">
    <text evidence="1">The sequence shown here is derived from an EMBL/GenBank/DDBJ whole genome shotgun (WGS) entry which is preliminary data.</text>
</comment>
<protein>
    <submittedName>
        <fullName evidence="1">Uncharacterized protein</fullName>
    </submittedName>
</protein>
<name>A0ACC0BVK2_CATRO</name>
<organism evidence="1 2">
    <name type="scientific">Catharanthus roseus</name>
    <name type="common">Madagascar periwinkle</name>
    <name type="synonym">Vinca rosea</name>
    <dbReference type="NCBI Taxonomy" id="4058"/>
    <lineage>
        <taxon>Eukaryota</taxon>
        <taxon>Viridiplantae</taxon>
        <taxon>Streptophyta</taxon>
        <taxon>Embryophyta</taxon>
        <taxon>Tracheophyta</taxon>
        <taxon>Spermatophyta</taxon>
        <taxon>Magnoliopsida</taxon>
        <taxon>eudicotyledons</taxon>
        <taxon>Gunneridae</taxon>
        <taxon>Pentapetalae</taxon>
        <taxon>asterids</taxon>
        <taxon>lamiids</taxon>
        <taxon>Gentianales</taxon>
        <taxon>Apocynaceae</taxon>
        <taxon>Rauvolfioideae</taxon>
        <taxon>Vinceae</taxon>
        <taxon>Catharanthinae</taxon>
        <taxon>Catharanthus</taxon>
    </lineage>
</organism>
<keyword evidence="2" id="KW-1185">Reference proteome</keyword>
<proteinExistence type="predicted"/>
<dbReference type="EMBL" id="CM044702">
    <property type="protein sequence ID" value="KAI5676715.1"/>
    <property type="molecule type" value="Genomic_DNA"/>
</dbReference>
<reference evidence="2" key="1">
    <citation type="journal article" date="2023" name="Nat. Plants">
        <title>Single-cell RNA sequencing provides a high-resolution roadmap for understanding the multicellular compartmentation of specialized metabolism.</title>
        <authorList>
            <person name="Sun S."/>
            <person name="Shen X."/>
            <person name="Li Y."/>
            <person name="Li Y."/>
            <person name="Wang S."/>
            <person name="Li R."/>
            <person name="Zhang H."/>
            <person name="Shen G."/>
            <person name="Guo B."/>
            <person name="Wei J."/>
            <person name="Xu J."/>
            <person name="St-Pierre B."/>
            <person name="Chen S."/>
            <person name="Sun C."/>
        </authorList>
    </citation>
    <scope>NUCLEOTIDE SEQUENCE [LARGE SCALE GENOMIC DNA]</scope>
</reference>
<gene>
    <name evidence="1" type="ORF">M9H77_07665</name>
</gene>